<protein>
    <recommendedName>
        <fullName evidence="8">Regulatory protein VirG</fullName>
    </recommendedName>
</protein>
<evidence type="ECO:0000259" key="11">
    <source>
        <dbReference type="PROSITE" id="PS50110"/>
    </source>
</evidence>
<dbReference type="InterPro" id="IPR011006">
    <property type="entry name" value="CheY-like_superfamily"/>
</dbReference>
<dbReference type="InterPro" id="IPR016032">
    <property type="entry name" value="Sig_transdc_resp-reg_C-effctor"/>
</dbReference>
<comment type="caution">
    <text evidence="13">The sequence shown here is derived from an EMBL/GenBank/DDBJ whole genome shotgun (WGS) entry which is preliminary data.</text>
</comment>
<evidence type="ECO:0000256" key="6">
    <source>
        <dbReference type="ARBA" id="ARBA00023125"/>
    </source>
</evidence>
<dbReference type="SMART" id="SM00862">
    <property type="entry name" value="Trans_reg_C"/>
    <property type="match status" value="1"/>
</dbReference>
<dbReference type="OrthoDB" id="9784252at2"/>
<dbReference type="AlphaFoldDB" id="A0A420WSF3"/>
<dbReference type="EMBL" id="RBIG01000001">
    <property type="protein sequence ID" value="RKQ73899.1"/>
    <property type="molecule type" value="Genomic_DNA"/>
</dbReference>
<dbReference type="Pfam" id="PF00486">
    <property type="entry name" value="Trans_reg_C"/>
    <property type="match status" value="1"/>
</dbReference>
<feature type="domain" description="OmpR/PhoB-type" evidence="12">
    <location>
        <begin position="136"/>
        <end position="236"/>
    </location>
</feature>
<comment type="subcellular location">
    <subcellularLocation>
        <location evidence="1">Cytoplasm</location>
    </subcellularLocation>
</comment>
<keyword evidence="3 9" id="KW-0597">Phosphoprotein</keyword>
<dbReference type="Gene3D" id="1.10.10.10">
    <property type="entry name" value="Winged helix-like DNA-binding domain superfamily/Winged helix DNA-binding domain"/>
    <property type="match status" value="1"/>
</dbReference>
<evidence type="ECO:0000313" key="13">
    <source>
        <dbReference type="EMBL" id="RKQ73899.1"/>
    </source>
</evidence>
<keyword evidence="4" id="KW-0902">Two-component regulatory system</keyword>
<organism evidence="13 14">
    <name type="scientific">Oceanibaculum indicum</name>
    <dbReference type="NCBI Taxonomy" id="526216"/>
    <lineage>
        <taxon>Bacteria</taxon>
        <taxon>Pseudomonadati</taxon>
        <taxon>Pseudomonadota</taxon>
        <taxon>Alphaproteobacteria</taxon>
        <taxon>Rhodospirillales</taxon>
        <taxon>Oceanibaculaceae</taxon>
        <taxon>Oceanibaculum</taxon>
    </lineage>
</organism>
<evidence type="ECO:0000256" key="8">
    <source>
        <dbReference type="ARBA" id="ARBA00067337"/>
    </source>
</evidence>
<dbReference type="Pfam" id="PF00072">
    <property type="entry name" value="Response_reg"/>
    <property type="match status" value="1"/>
</dbReference>
<evidence type="ECO:0000256" key="4">
    <source>
        <dbReference type="ARBA" id="ARBA00023012"/>
    </source>
</evidence>
<dbReference type="FunFam" id="1.10.10.10:FF:000099">
    <property type="entry name" value="Two-component system response regulator TorR"/>
    <property type="match status" value="1"/>
</dbReference>
<evidence type="ECO:0000259" key="12">
    <source>
        <dbReference type="PROSITE" id="PS51755"/>
    </source>
</evidence>
<evidence type="ECO:0000313" key="14">
    <source>
        <dbReference type="Proteomes" id="UP000277424"/>
    </source>
</evidence>
<dbReference type="Gene3D" id="3.40.50.2300">
    <property type="match status" value="1"/>
</dbReference>
<dbReference type="InterPro" id="IPR001867">
    <property type="entry name" value="OmpR/PhoB-type_DNA-bd"/>
</dbReference>
<dbReference type="Proteomes" id="UP000277424">
    <property type="component" value="Unassembled WGS sequence"/>
</dbReference>
<evidence type="ECO:0000256" key="7">
    <source>
        <dbReference type="ARBA" id="ARBA00023163"/>
    </source>
</evidence>
<keyword evidence="5" id="KW-0805">Transcription regulation</keyword>
<proteinExistence type="predicted"/>
<dbReference type="GO" id="GO:0005829">
    <property type="term" value="C:cytosol"/>
    <property type="evidence" value="ECO:0007669"/>
    <property type="project" value="TreeGrafter"/>
</dbReference>
<dbReference type="SMART" id="SM00448">
    <property type="entry name" value="REC"/>
    <property type="match status" value="1"/>
</dbReference>
<dbReference type="SUPFAM" id="SSF46894">
    <property type="entry name" value="C-terminal effector domain of the bipartite response regulators"/>
    <property type="match status" value="1"/>
</dbReference>
<gene>
    <name evidence="13" type="ORF">BCL74_1691</name>
</gene>
<feature type="domain" description="Response regulatory" evidence="11">
    <location>
        <begin position="8"/>
        <end position="121"/>
    </location>
</feature>
<dbReference type="RefSeq" id="WP_121218990.1">
    <property type="nucleotide sequence ID" value="NZ_RBIG01000001.1"/>
</dbReference>
<keyword evidence="2" id="KW-0963">Cytoplasm</keyword>
<dbReference type="GO" id="GO:0000156">
    <property type="term" value="F:phosphorelay response regulator activity"/>
    <property type="evidence" value="ECO:0007669"/>
    <property type="project" value="TreeGrafter"/>
</dbReference>
<dbReference type="FunFam" id="3.40.50.2300:FF:000001">
    <property type="entry name" value="DNA-binding response regulator PhoB"/>
    <property type="match status" value="1"/>
</dbReference>
<dbReference type="PROSITE" id="PS51755">
    <property type="entry name" value="OMPR_PHOB"/>
    <property type="match status" value="1"/>
</dbReference>
<dbReference type="SUPFAM" id="SSF52172">
    <property type="entry name" value="CheY-like"/>
    <property type="match status" value="1"/>
</dbReference>
<dbReference type="InterPro" id="IPR039420">
    <property type="entry name" value="WalR-like"/>
</dbReference>
<evidence type="ECO:0000256" key="5">
    <source>
        <dbReference type="ARBA" id="ARBA00023015"/>
    </source>
</evidence>
<dbReference type="GO" id="GO:0032993">
    <property type="term" value="C:protein-DNA complex"/>
    <property type="evidence" value="ECO:0007669"/>
    <property type="project" value="TreeGrafter"/>
</dbReference>
<reference evidence="13 14" key="1">
    <citation type="submission" date="2018-10" db="EMBL/GenBank/DDBJ databases">
        <title>Comparative analysis of microorganisms from saline springs in Andes Mountain Range, Colombia.</title>
        <authorList>
            <person name="Rubin E."/>
        </authorList>
    </citation>
    <scope>NUCLEOTIDE SEQUENCE [LARGE SCALE GENOMIC DNA]</scope>
    <source>
        <strain evidence="13 14">USBA 36</strain>
    </source>
</reference>
<keyword evidence="6 10" id="KW-0238">DNA-binding</keyword>
<feature type="modified residue" description="4-aspartylphosphate" evidence="9">
    <location>
        <position position="57"/>
    </location>
</feature>
<dbReference type="GO" id="GO:0000976">
    <property type="term" value="F:transcription cis-regulatory region binding"/>
    <property type="evidence" value="ECO:0007669"/>
    <property type="project" value="TreeGrafter"/>
</dbReference>
<dbReference type="PROSITE" id="PS50110">
    <property type="entry name" value="RESPONSE_REGULATORY"/>
    <property type="match status" value="1"/>
</dbReference>
<dbReference type="PANTHER" id="PTHR48111:SF4">
    <property type="entry name" value="DNA-BINDING DUAL TRANSCRIPTIONAL REGULATOR OMPR"/>
    <property type="match status" value="1"/>
</dbReference>
<evidence type="ECO:0000256" key="10">
    <source>
        <dbReference type="PROSITE-ProRule" id="PRU01091"/>
    </source>
</evidence>
<dbReference type="CDD" id="cd00383">
    <property type="entry name" value="trans_reg_C"/>
    <property type="match status" value="1"/>
</dbReference>
<dbReference type="InterPro" id="IPR036388">
    <property type="entry name" value="WH-like_DNA-bd_sf"/>
</dbReference>
<evidence type="ECO:0000256" key="9">
    <source>
        <dbReference type="PROSITE-ProRule" id="PRU00169"/>
    </source>
</evidence>
<evidence type="ECO:0000256" key="3">
    <source>
        <dbReference type="ARBA" id="ARBA00022553"/>
    </source>
</evidence>
<name>A0A420WSF3_9PROT</name>
<evidence type="ECO:0000256" key="2">
    <source>
        <dbReference type="ARBA" id="ARBA00022490"/>
    </source>
</evidence>
<accession>A0A420WSF3</accession>
<dbReference type="CDD" id="cd17574">
    <property type="entry name" value="REC_OmpR"/>
    <property type="match status" value="1"/>
</dbReference>
<dbReference type="InterPro" id="IPR001789">
    <property type="entry name" value="Sig_transdc_resp-reg_receiver"/>
</dbReference>
<dbReference type="PANTHER" id="PTHR48111">
    <property type="entry name" value="REGULATOR OF RPOS"/>
    <property type="match status" value="1"/>
</dbReference>
<dbReference type="Gene3D" id="6.10.250.690">
    <property type="match status" value="1"/>
</dbReference>
<dbReference type="GO" id="GO:0006355">
    <property type="term" value="P:regulation of DNA-templated transcription"/>
    <property type="evidence" value="ECO:0007669"/>
    <property type="project" value="InterPro"/>
</dbReference>
<sequence>MTVKPTNHVLIVDDDHRIRAMLARFLSDHGLKVSQAGDGREMFAICEAARIDVIVLDIMMPGEDGLSLCRRMRAQSSVPIILLTAMSGDTDRIIGLEIGADDYVVKPFNPRELLARIRAVTRRLGAASINAERPTAAVYEFAGWQLNSSRRTLTSPAGALTDLTSGEFDLLAVFLEYPQRVLNRDQLLDLAHGRMSEAIDRSIDVQISRLRRKIEADPQNPVFIKTIRNEGYFFAVPVALQQDMAARSPV</sequence>
<feature type="DNA-binding region" description="OmpR/PhoB-type" evidence="10">
    <location>
        <begin position="136"/>
        <end position="236"/>
    </location>
</feature>
<keyword evidence="7" id="KW-0804">Transcription</keyword>
<evidence type="ECO:0000256" key="1">
    <source>
        <dbReference type="ARBA" id="ARBA00004496"/>
    </source>
</evidence>